<sequence>MTQMTRVRASSYALAAALLAGLAVPAAAAAAPHAPTGHGPASSHGRIPFTAATVTAHDNGSYTVEWKAPGLRHVAVRANGRTVASGGSAGRVTVRGLPAADRQWFDLVPERGGSLHLADRLIRLQGAVNFRDAGGYRTADGHWVKMGEIYRSDALDKLTPADLAKLRRLSVTTVFDLRMESERAAAPDRVPAGATHVVADVLAGSPTFTAMPATAAEAEAMMVDGEKFMVSGATAKKAYRTVFSGIGDDSARGVVFHCTAGKDRTGWANAALLTALGVPRSTVMADYLASNDYRAEANAAALASMPAAQAAVYKPLLDVRPAYLNSGFQEISETFGSFGAYEKQALGLDAKDVRALKRDLLVG</sequence>
<proteinExistence type="inferred from homology"/>
<reference evidence="3 4" key="1">
    <citation type="submission" date="2023-03" db="EMBL/GenBank/DDBJ databases">
        <title>Isolation and description of six Streptomyces strains from soil environments, able to metabolize different microbial glucans.</title>
        <authorList>
            <person name="Widen T."/>
            <person name="Larsbrink J."/>
        </authorList>
    </citation>
    <scope>NUCLEOTIDE SEQUENCE [LARGE SCALE GENOMIC DNA]</scope>
    <source>
        <strain evidence="3 4">Alt2</strain>
    </source>
</reference>
<dbReference type="Gene3D" id="3.90.190.10">
    <property type="entry name" value="Protein tyrosine phosphatase superfamily"/>
    <property type="match status" value="1"/>
</dbReference>
<dbReference type="GO" id="GO:0004725">
    <property type="term" value="F:protein tyrosine phosphatase activity"/>
    <property type="evidence" value="ECO:0007669"/>
    <property type="project" value="UniProtKB-EC"/>
</dbReference>
<accession>A0ABY9ISC3</accession>
<evidence type="ECO:0000313" key="3">
    <source>
        <dbReference type="EMBL" id="WLQ58310.1"/>
    </source>
</evidence>
<gene>
    <name evidence="3" type="ORF">P8A19_24045</name>
</gene>
<comment type="similarity">
    <text evidence="1">Belongs to the protein-tyrosine phosphatase family.</text>
</comment>
<keyword evidence="4" id="KW-1185">Reference proteome</keyword>
<dbReference type="RefSeq" id="WP_306070496.1">
    <property type="nucleotide sequence ID" value="NZ_CP120988.1"/>
</dbReference>
<organism evidence="3 4">
    <name type="scientific">Streptomyces poriferorum</name>
    <dbReference type="NCBI Taxonomy" id="2798799"/>
    <lineage>
        <taxon>Bacteria</taxon>
        <taxon>Bacillati</taxon>
        <taxon>Actinomycetota</taxon>
        <taxon>Actinomycetes</taxon>
        <taxon>Kitasatosporales</taxon>
        <taxon>Streptomycetaceae</taxon>
        <taxon>Streptomyces</taxon>
    </lineage>
</organism>
<dbReference type="PANTHER" id="PTHR31126">
    <property type="entry name" value="TYROSINE-PROTEIN PHOSPHATASE"/>
    <property type="match status" value="1"/>
</dbReference>
<dbReference type="EMBL" id="CP120988">
    <property type="protein sequence ID" value="WLQ58310.1"/>
    <property type="molecule type" value="Genomic_DNA"/>
</dbReference>
<dbReference type="Pfam" id="PF13350">
    <property type="entry name" value="Y_phosphatase3"/>
    <property type="match status" value="1"/>
</dbReference>
<dbReference type="EC" id="3.1.3.48" evidence="3"/>
<dbReference type="InterPro" id="IPR016130">
    <property type="entry name" value="Tyr_Pase_AS"/>
</dbReference>
<feature type="chain" id="PRO_5046251803" evidence="2">
    <location>
        <begin position="29"/>
        <end position="363"/>
    </location>
</feature>
<evidence type="ECO:0000313" key="4">
    <source>
        <dbReference type="Proteomes" id="UP001235744"/>
    </source>
</evidence>
<dbReference type="SUPFAM" id="SSF52799">
    <property type="entry name" value="(Phosphotyrosine protein) phosphatases II"/>
    <property type="match status" value="1"/>
</dbReference>
<keyword evidence="2" id="KW-0732">Signal</keyword>
<evidence type="ECO:0000256" key="2">
    <source>
        <dbReference type="SAM" id="SignalP"/>
    </source>
</evidence>
<keyword evidence="3" id="KW-0378">Hydrolase</keyword>
<dbReference type="InterPro" id="IPR026893">
    <property type="entry name" value="Tyr/Ser_Pase_IphP-type"/>
</dbReference>
<dbReference type="InterPro" id="IPR029021">
    <property type="entry name" value="Prot-tyrosine_phosphatase-like"/>
</dbReference>
<evidence type="ECO:0000256" key="1">
    <source>
        <dbReference type="ARBA" id="ARBA00009580"/>
    </source>
</evidence>
<protein>
    <submittedName>
        <fullName evidence="3">Tyrosine-protein phosphatase</fullName>
        <ecNumber evidence="3">3.1.3.48</ecNumber>
    </submittedName>
</protein>
<dbReference type="PANTHER" id="PTHR31126:SF1">
    <property type="entry name" value="TYROSINE SPECIFIC PROTEIN PHOSPHATASES DOMAIN-CONTAINING PROTEIN"/>
    <property type="match status" value="1"/>
</dbReference>
<name>A0ABY9ISC3_9ACTN</name>
<dbReference type="PROSITE" id="PS00383">
    <property type="entry name" value="TYR_PHOSPHATASE_1"/>
    <property type="match status" value="1"/>
</dbReference>
<dbReference type="Proteomes" id="UP001235744">
    <property type="component" value="Chromosome"/>
</dbReference>
<feature type="signal peptide" evidence="2">
    <location>
        <begin position="1"/>
        <end position="28"/>
    </location>
</feature>